<dbReference type="Gene3D" id="2.60.40.10">
    <property type="entry name" value="Immunoglobulins"/>
    <property type="match status" value="2"/>
</dbReference>
<name>A0A1A7WN07_9TELE</name>
<proteinExistence type="predicted"/>
<keyword evidence="4 9" id="KW-1133">Transmembrane helix</keyword>
<gene>
    <name evidence="12" type="primary">IL2RGA</name>
</gene>
<evidence type="ECO:0000256" key="4">
    <source>
        <dbReference type="ARBA" id="ARBA00022989"/>
    </source>
</evidence>
<feature type="transmembrane region" description="Helical" evidence="9">
    <location>
        <begin position="220"/>
        <end position="241"/>
    </location>
</feature>
<evidence type="ECO:0000256" key="10">
    <source>
        <dbReference type="SAM" id="SignalP"/>
    </source>
</evidence>
<evidence type="ECO:0000256" key="7">
    <source>
        <dbReference type="ARBA" id="ARBA00023180"/>
    </source>
</evidence>
<dbReference type="GO" id="GO:0009897">
    <property type="term" value="C:external side of plasma membrane"/>
    <property type="evidence" value="ECO:0007669"/>
    <property type="project" value="TreeGrafter"/>
</dbReference>
<dbReference type="InterPro" id="IPR048651">
    <property type="entry name" value="CRLF2-like_D1"/>
</dbReference>
<dbReference type="InterPro" id="IPR013783">
    <property type="entry name" value="Ig-like_fold"/>
</dbReference>
<evidence type="ECO:0000256" key="6">
    <source>
        <dbReference type="ARBA" id="ARBA00023170"/>
    </source>
</evidence>
<keyword evidence="5 9" id="KW-0472">Membrane</keyword>
<dbReference type="InterPro" id="IPR003961">
    <property type="entry name" value="FN3_dom"/>
</dbReference>
<dbReference type="EMBL" id="HADX01003813">
    <property type="protein sequence ID" value="SBP26045.1"/>
    <property type="molecule type" value="Transcribed_RNA"/>
</dbReference>
<accession>A0A1A7WN07</accession>
<feature type="domain" description="Fibronectin type-III" evidence="11">
    <location>
        <begin position="114"/>
        <end position="211"/>
    </location>
</feature>
<keyword evidence="7" id="KW-0325">Glycoprotein</keyword>
<keyword evidence="6 12" id="KW-0675">Receptor</keyword>
<evidence type="ECO:0000256" key="1">
    <source>
        <dbReference type="ARBA" id="ARBA00004479"/>
    </source>
</evidence>
<reference evidence="12" key="1">
    <citation type="submission" date="2016-05" db="EMBL/GenBank/DDBJ databases">
        <authorList>
            <person name="Lavstsen T."/>
            <person name="Jespersen J.S."/>
        </authorList>
    </citation>
    <scope>NUCLEOTIDE SEQUENCE</scope>
    <source>
        <tissue evidence="12">Brain</tissue>
    </source>
</reference>
<sequence length="349" mass="40285">MLAPLLLLLCLSEQIWAQNPPDVDCLIVNHEQVHCVWNKKGTPEVNYTFSSWFERTNDIENNCTDYLKENNVNIGCKRHCNRGDKFMTFVTVLRHGNEEYEKKHELKKKVKLDPPTNVTVKIGSDFNLWFYWNQSVPRCVDNQVRYRINNKTWEYTHVPSERLSYCINLPSSNSRYELQVRSKITESCGDSDFWSDWSDPVAWGFNNSTNTNIINEPISVWTPVLYVVGAITLILLVIMLLRHERLRIILIPVVPKPLLSSPEIEDWFPFSKGLMKEGFKANYNEQACPVREYIYVSRSDSNTSNTSDLTVTTDQTDCSVSIVMYEPEEPSTPFASSSDSSEEDQKVSV</sequence>
<protein>
    <submittedName>
        <fullName evidence="12">Interleukin 2 receptor, gamma a</fullName>
    </submittedName>
</protein>
<reference evidence="12" key="2">
    <citation type="submission" date="2016-06" db="EMBL/GenBank/DDBJ databases">
        <title>The genome of a short-lived fish provides insights into sex chromosome evolution and the genetic control of aging.</title>
        <authorList>
            <person name="Reichwald K."/>
            <person name="Felder M."/>
            <person name="Petzold A."/>
            <person name="Koch P."/>
            <person name="Groth M."/>
            <person name="Platzer M."/>
        </authorList>
    </citation>
    <scope>NUCLEOTIDE SEQUENCE</scope>
    <source>
        <tissue evidence="12">Brain</tissue>
    </source>
</reference>
<feature type="region of interest" description="Disordered" evidence="8">
    <location>
        <begin position="329"/>
        <end position="349"/>
    </location>
</feature>
<dbReference type="PANTHER" id="PTHR23037">
    <property type="entry name" value="CYTOKINE RECEPTOR"/>
    <property type="match status" value="1"/>
</dbReference>
<keyword evidence="2 9" id="KW-0812">Transmembrane</keyword>
<dbReference type="AlphaFoldDB" id="A0A1A7WN07"/>
<comment type="subcellular location">
    <subcellularLocation>
        <location evidence="1">Membrane</location>
        <topology evidence="1">Single-pass type I membrane protein</topology>
    </subcellularLocation>
</comment>
<feature type="chain" id="PRO_5015054452" evidence="10">
    <location>
        <begin position="18"/>
        <end position="349"/>
    </location>
</feature>
<keyword evidence="3 10" id="KW-0732">Signal</keyword>
<evidence type="ECO:0000256" key="3">
    <source>
        <dbReference type="ARBA" id="ARBA00022729"/>
    </source>
</evidence>
<dbReference type="FunFam" id="2.60.40.10:FF:000754">
    <property type="entry name" value="Cytokine receptor common subunit gamma"/>
    <property type="match status" value="1"/>
</dbReference>
<dbReference type="PROSITE" id="PS50853">
    <property type="entry name" value="FN3"/>
    <property type="match status" value="1"/>
</dbReference>
<evidence type="ECO:0000313" key="12">
    <source>
        <dbReference type="EMBL" id="SBP06924.1"/>
    </source>
</evidence>
<organism evidence="12">
    <name type="scientific">Iconisemion striatum</name>
    <dbReference type="NCBI Taxonomy" id="60296"/>
    <lineage>
        <taxon>Eukaryota</taxon>
        <taxon>Metazoa</taxon>
        <taxon>Chordata</taxon>
        <taxon>Craniata</taxon>
        <taxon>Vertebrata</taxon>
        <taxon>Euteleostomi</taxon>
        <taxon>Actinopterygii</taxon>
        <taxon>Neopterygii</taxon>
        <taxon>Teleostei</taxon>
        <taxon>Neoteleostei</taxon>
        <taxon>Acanthomorphata</taxon>
        <taxon>Ovalentaria</taxon>
        <taxon>Atherinomorphae</taxon>
        <taxon>Cyprinodontiformes</taxon>
        <taxon>Nothobranchiidae</taxon>
        <taxon>Iconisemion</taxon>
    </lineage>
</organism>
<dbReference type="SUPFAM" id="SSF49265">
    <property type="entry name" value="Fibronectin type III"/>
    <property type="match status" value="2"/>
</dbReference>
<evidence type="ECO:0000256" key="2">
    <source>
        <dbReference type="ARBA" id="ARBA00022692"/>
    </source>
</evidence>
<dbReference type="EMBL" id="HADW01005524">
    <property type="protein sequence ID" value="SBP06924.1"/>
    <property type="molecule type" value="Transcribed_RNA"/>
</dbReference>
<dbReference type="PANTHER" id="PTHR23037:SF47">
    <property type="entry name" value="INTERLEUKIN 2 RECEPTOR SUBUNIT GAMMA"/>
    <property type="match status" value="1"/>
</dbReference>
<feature type="signal peptide" evidence="10">
    <location>
        <begin position="1"/>
        <end position="17"/>
    </location>
</feature>
<evidence type="ECO:0000256" key="8">
    <source>
        <dbReference type="SAM" id="MobiDB-lite"/>
    </source>
</evidence>
<dbReference type="Pfam" id="PF21604">
    <property type="entry name" value="CRLF2_D1"/>
    <property type="match status" value="1"/>
</dbReference>
<dbReference type="InterPro" id="IPR036116">
    <property type="entry name" value="FN3_sf"/>
</dbReference>
<evidence type="ECO:0000259" key="11">
    <source>
        <dbReference type="PROSITE" id="PS50853"/>
    </source>
</evidence>
<dbReference type="GO" id="GO:0004896">
    <property type="term" value="F:cytokine receptor activity"/>
    <property type="evidence" value="ECO:0007669"/>
    <property type="project" value="TreeGrafter"/>
</dbReference>
<evidence type="ECO:0000256" key="9">
    <source>
        <dbReference type="SAM" id="Phobius"/>
    </source>
</evidence>
<evidence type="ECO:0000256" key="5">
    <source>
        <dbReference type="ARBA" id="ARBA00023136"/>
    </source>
</evidence>